<name>A0A930LB26_9MICC</name>
<proteinExistence type="predicted"/>
<organism evidence="2 3">
    <name type="scientific">Rothia mucilaginosa</name>
    <dbReference type="NCBI Taxonomy" id="43675"/>
    <lineage>
        <taxon>Bacteria</taxon>
        <taxon>Bacillati</taxon>
        <taxon>Actinomycetota</taxon>
        <taxon>Actinomycetes</taxon>
        <taxon>Micrococcales</taxon>
        <taxon>Micrococcaceae</taxon>
        <taxon>Rothia</taxon>
    </lineage>
</organism>
<keyword evidence="1" id="KW-1133">Transmembrane helix</keyword>
<keyword evidence="1" id="KW-0472">Membrane</keyword>
<evidence type="ECO:0000256" key="1">
    <source>
        <dbReference type="SAM" id="Phobius"/>
    </source>
</evidence>
<dbReference type="AlphaFoldDB" id="A0A930LB26"/>
<evidence type="ECO:0000313" key="2">
    <source>
        <dbReference type="EMBL" id="MBF1659722.1"/>
    </source>
</evidence>
<gene>
    <name evidence="2" type="ORF">HXO58_07800</name>
</gene>
<feature type="transmembrane region" description="Helical" evidence="1">
    <location>
        <begin position="12"/>
        <end position="30"/>
    </location>
</feature>
<accession>A0A930LB26</accession>
<sequence length="193" mass="21418">MINTNKVVGNLKVLGLLVAAMIIMVAFMAPVRIPEWVRTVTIVGVCVAALGVNIVYARKFGPGPGKKWSFDKPTDTRHRVQVTDLHYGPADRLEIHGIMPGTGEPFEATFTRTGKKWVHSTGWDGNLNAEAAPDEVKVEISADKRTYLQTEVWQKWECPSTASGTSEEPHQHTDECFMEASKKCITWHIGKNS</sequence>
<dbReference type="EMBL" id="JABZXL010000024">
    <property type="protein sequence ID" value="MBF1659722.1"/>
    <property type="molecule type" value="Genomic_DNA"/>
</dbReference>
<feature type="transmembrane region" description="Helical" evidence="1">
    <location>
        <begin position="36"/>
        <end position="57"/>
    </location>
</feature>
<keyword evidence="1" id="KW-0812">Transmembrane</keyword>
<comment type="caution">
    <text evidence="2">The sequence shown here is derived from an EMBL/GenBank/DDBJ whole genome shotgun (WGS) entry which is preliminary data.</text>
</comment>
<dbReference type="Proteomes" id="UP000713964">
    <property type="component" value="Unassembled WGS sequence"/>
</dbReference>
<protein>
    <submittedName>
        <fullName evidence="2">Uncharacterized protein</fullName>
    </submittedName>
</protein>
<reference evidence="2" key="1">
    <citation type="submission" date="2020-04" db="EMBL/GenBank/DDBJ databases">
        <title>Deep metagenomics examines the oral microbiome during advanced dental caries in children, revealing novel taxa and co-occurrences with host molecules.</title>
        <authorList>
            <person name="Baker J.L."/>
            <person name="Morton J.T."/>
            <person name="Dinis M."/>
            <person name="Alvarez R."/>
            <person name="Tran N.C."/>
            <person name="Knight R."/>
            <person name="Edlund A."/>
        </authorList>
    </citation>
    <scope>NUCLEOTIDE SEQUENCE</scope>
    <source>
        <strain evidence="2">JCVI_29_bin.11</strain>
    </source>
</reference>
<evidence type="ECO:0000313" key="3">
    <source>
        <dbReference type="Proteomes" id="UP000713964"/>
    </source>
</evidence>